<dbReference type="PROSITE" id="PS51012">
    <property type="entry name" value="ABC_TM2"/>
    <property type="match status" value="1"/>
</dbReference>
<feature type="transmembrane region" description="Helical" evidence="6">
    <location>
        <begin position="71"/>
        <end position="92"/>
    </location>
</feature>
<keyword evidence="2 6" id="KW-0812">Transmembrane</keyword>
<dbReference type="KEGG" id="rcr:NCTC10994_03480"/>
<keyword evidence="3 6" id="KW-1133">Transmembrane helix</keyword>
<feature type="transmembrane region" description="Helical" evidence="6">
    <location>
        <begin position="188"/>
        <end position="209"/>
    </location>
</feature>
<dbReference type="Proteomes" id="UP000249091">
    <property type="component" value="Chromosome 1"/>
</dbReference>
<dbReference type="PANTHER" id="PTHR43229">
    <property type="entry name" value="NODULATION PROTEIN J"/>
    <property type="match status" value="1"/>
</dbReference>
<feature type="domain" description="ABC transmembrane type-2" evidence="7">
    <location>
        <begin position="35"/>
        <end position="272"/>
    </location>
</feature>
<dbReference type="InterPro" id="IPR000412">
    <property type="entry name" value="ABC_2_transport"/>
</dbReference>
<dbReference type="Pfam" id="PF01061">
    <property type="entry name" value="ABC2_membrane"/>
    <property type="match status" value="1"/>
</dbReference>
<keyword evidence="9" id="KW-1185">Reference proteome</keyword>
<dbReference type="PANTHER" id="PTHR43229:SF2">
    <property type="entry name" value="NODULATION PROTEIN J"/>
    <property type="match status" value="1"/>
</dbReference>
<keyword evidence="5" id="KW-0046">Antibiotic resistance</keyword>
<dbReference type="EMBL" id="LS483468">
    <property type="protein sequence ID" value="SQI37041.1"/>
    <property type="molecule type" value="Genomic_DNA"/>
</dbReference>
<evidence type="ECO:0000256" key="5">
    <source>
        <dbReference type="ARBA" id="ARBA00023251"/>
    </source>
</evidence>
<dbReference type="InterPro" id="IPR051784">
    <property type="entry name" value="Nod_factor_ABC_transporter"/>
</dbReference>
<sequence length="273" mass="28556">MTTDIHPEPTPSVGAAAAARVVFERTIAMYRHAPGLLAVTLAAPLGMVLLFGFVFGGALAGDADPSVYRSYLMPGVFVLVAAMGLTSTASTANADLHSGLTDRFRALPISRAAVPTGLALAETVTGVVALAAMMGIGYLVGWRMDAPIADIVLALVLLCAFRHALSWLGILLGVAISDERMLQQTAPMIFGLIMFSNVFTPTEAMPSVVRTIAEWNPVSVVVAASRELFGSGGVAGVDAAWPLRHPVAAAFGWIALLLFVAVPVAVRQYGARR</sequence>
<dbReference type="GO" id="GO:0043190">
    <property type="term" value="C:ATP-binding cassette (ABC) transporter complex"/>
    <property type="evidence" value="ECO:0007669"/>
    <property type="project" value="InterPro"/>
</dbReference>
<keyword evidence="6" id="KW-1003">Cell membrane</keyword>
<keyword evidence="4 6" id="KW-0472">Membrane</keyword>
<dbReference type="AlphaFoldDB" id="A0A2X4UE24"/>
<evidence type="ECO:0000313" key="8">
    <source>
        <dbReference type="EMBL" id="SQI37041.1"/>
    </source>
</evidence>
<feature type="transmembrane region" description="Helical" evidence="6">
    <location>
        <begin position="151"/>
        <end position="176"/>
    </location>
</feature>
<gene>
    <name evidence="8" type="primary">drrB_5</name>
    <name evidence="8" type="ORF">NCTC10994_03480</name>
</gene>
<accession>A0A2X4UE24</accession>
<evidence type="ECO:0000256" key="1">
    <source>
        <dbReference type="ARBA" id="ARBA00004141"/>
    </source>
</evidence>
<evidence type="ECO:0000256" key="3">
    <source>
        <dbReference type="ARBA" id="ARBA00022989"/>
    </source>
</evidence>
<dbReference type="InterPro" id="IPR047817">
    <property type="entry name" value="ABC2_TM_bact-type"/>
</dbReference>
<evidence type="ECO:0000256" key="4">
    <source>
        <dbReference type="ARBA" id="ARBA00023136"/>
    </source>
</evidence>
<evidence type="ECO:0000256" key="2">
    <source>
        <dbReference type="ARBA" id="ARBA00022692"/>
    </source>
</evidence>
<feature type="transmembrane region" description="Helical" evidence="6">
    <location>
        <begin position="113"/>
        <end position="139"/>
    </location>
</feature>
<evidence type="ECO:0000313" key="9">
    <source>
        <dbReference type="Proteomes" id="UP000249091"/>
    </source>
</evidence>
<name>A0A2X4UE24_9NOCA</name>
<reference evidence="8 9" key="1">
    <citation type="submission" date="2018-06" db="EMBL/GenBank/DDBJ databases">
        <authorList>
            <consortium name="Pathogen Informatics"/>
            <person name="Doyle S."/>
        </authorList>
    </citation>
    <scope>NUCLEOTIDE SEQUENCE [LARGE SCALE GENOMIC DNA]</scope>
    <source>
        <strain evidence="8 9">NCTC10994</strain>
    </source>
</reference>
<dbReference type="STRING" id="1219011.GCA_001895045_03782"/>
<organism evidence="8 9">
    <name type="scientific">Rhodococcus coprophilus</name>
    <dbReference type="NCBI Taxonomy" id="38310"/>
    <lineage>
        <taxon>Bacteria</taxon>
        <taxon>Bacillati</taxon>
        <taxon>Actinomycetota</taxon>
        <taxon>Actinomycetes</taxon>
        <taxon>Mycobacteriales</taxon>
        <taxon>Nocardiaceae</taxon>
        <taxon>Rhodococcus</taxon>
    </lineage>
</organism>
<evidence type="ECO:0000256" key="6">
    <source>
        <dbReference type="RuleBase" id="RU361157"/>
    </source>
</evidence>
<protein>
    <recommendedName>
        <fullName evidence="6">Transport permease protein</fullName>
    </recommendedName>
</protein>
<dbReference type="GO" id="GO:0046677">
    <property type="term" value="P:response to antibiotic"/>
    <property type="evidence" value="ECO:0007669"/>
    <property type="project" value="UniProtKB-KW"/>
</dbReference>
<dbReference type="InterPro" id="IPR013525">
    <property type="entry name" value="ABC2_TM"/>
</dbReference>
<feature type="transmembrane region" description="Helical" evidence="6">
    <location>
        <begin position="247"/>
        <end position="266"/>
    </location>
</feature>
<feature type="transmembrane region" description="Helical" evidence="6">
    <location>
        <begin position="35"/>
        <end position="59"/>
    </location>
</feature>
<keyword evidence="6" id="KW-0813">Transport</keyword>
<evidence type="ECO:0000259" key="7">
    <source>
        <dbReference type="PROSITE" id="PS51012"/>
    </source>
</evidence>
<proteinExistence type="inferred from homology"/>
<dbReference type="GO" id="GO:0140359">
    <property type="term" value="F:ABC-type transporter activity"/>
    <property type="evidence" value="ECO:0007669"/>
    <property type="project" value="InterPro"/>
</dbReference>
<dbReference type="PIRSF" id="PIRSF006648">
    <property type="entry name" value="DrrB"/>
    <property type="match status" value="1"/>
</dbReference>
<dbReference type="RefSeq" id="WP_072704080.1">
    <property type="nucleotide sequence ID" value="NZ_JAFBBL010000001.1"/>
</dbReference>
<comment type="subcellular location">
    <subcellularLocation>
        <location evidence="6">Cell membrane</location>
        <topology evidence="6">Multi-pass membrane protein</topology>
    </subcellularLocation>
    <subcellularLocation>
        <location evidence="1">Membrane</location>
        <topology evidence="1">Multi-pass membrane protein</topology>
    </subcellularLocation>
</comment>
<comment type="similarity">
    <text evidence="6">Belongs to the ABC-2 integral membrane protein family.</text>
</comment>